<accession>Q2QZB7</accession>
<feature type="compositionally biased region" description="Basic and acidic residues" evidence="1">
    <location>
        <begin position="88"/>
        <end position="97"/>
    </location>
</feature>
<feature type="compositionally biased region" description="Low complexity" evidence="1">
    <location>
        <begin position="48"/>
        <end position="58"/>
    </location>
</feature>
<name>Q2QZB7_ORYSJ</name>
<protein>
    <submittedName>
        <fullName evidence="2">Expressed protein</fullName>
    </submittedName>
</protein>
<dbReference type="AlphaFoldDB" id="Q2QZB7"/>
<reference evidence="3" key="2">
    <citation type="journal article" date="2008" name="Nucleic Acids Res.">
        <title>The rice annotation project database (RAP-DB): 2008 update.</title>
        <authorList>
            <consortium name="The rice annotation project (RAP)"/>
        </authorList>
    </citation>
    <scope>GENOME REANNOTATION</scope>
    <source>
        <strain evidence="3">cv. Nipponbare</strain>
    </source>
</reference>
<evidence type="ECO:0000256" key="1">
    <source>
        <dbReference type="SAM" id="MobiDB-lite"/>
    </source>
</evidence>
<evidence type="ECO:0000313" key="3">
    <source>
        <dbReference type="Proteomes" id="UP000000763"/>
    </source>
</evidence>
<proteinExistence type="predicted"/>
<sequence>MPGREAAATATVAMPGKWSSSHRWLHVGEVRGQPGRRGGSCCTTPGREATAAAAATRPGRGGGVAAAFGSTSGRGGGRSRCNHAGDGSSRRHAGEEE</sequence>
<feature type="region of interest" description="Disordered" evidence="1">
    <location>
        <begin position="48"/>
        <end position="97"/>
    </location>
</feature>
<evidence type="ECO:0000313" key="2">
    <source>
        <dbReference type="EMBL" id="AAX95014.1"/>
    </source>
</evidence>
<dbReference type="EMBL" id="AC146937">
    <property type="protein sequence ID" value="AAX95014.1"/>
    <property type="molecule type" value="Genomic_DNA"/>
</dbReference>
<organism evidence="2 3">
    <name type="scientific">Oryza sativa subsp. japonica</name>
    <name type="common">Rice</name>
    <dbReference type="NCBI Taxonomy" id="39947"/>
    <lineage>
        <taxon>Eukaryota</taxon>
        <taxon>Viridiplantae</taxon>
        <taxon>Streptophyta</taxon>
        <taxon>Embryophyta</taxon>
        <taxon>Tracheophyta</taxon>
        <taxon>Spermatophyta</taxon>
        <taxon>Magnoliopsida</taxon>
        <taxon>Liliopsida</taxon>
        <taxon>Poales</taxon>
        <taxon>Poaceae</taxon>
        <taxon>BOP clade</taxon>
        <taxon>Oryzoideae</taxon>
        <taxon>Oryzeae</taxon>
        <taxon>Oryzinae</taxon>
        <taxon>Oryza</taxon>
        <taxon>Oryza sativa</taxon>
    </lineage>
</organism>
<reference evidence="3" key="1">
    <citation type="journal article" date="2005" name="Nature">
        <title>The map-based sequence of the rice genome.</title>
        <authorList>
            <consortium name="International rice genome sequencing project (IRGSP)"/>
            <person name="Matsumoto T."/>
            <person name="Wu J."/>
            <person name="Kanamori H."/>
            <person name="Katayose Y."/>
            <person name="Fujisawa M."/>
            <person name="Namiki N."/>
            <person name="Mizuno H."/>
            <person name="Yamamoto K."/>
            <person name="Antonio B.A."/>
            <person name="Baba T."/>
            <person name="Sakata K."/>
            <person name="Nagamura Y."/>
            <person name="Aoki H."/>
            <person name="Arikawa K."/>
            <person name="Arita K."/>
            <person name="Bito T."/>
            <person name="Chiden Y."/>
            <person name="Fujitsuka N."/>
            <person name="Fukunaka R."/>
            <person name="Hamada M."/>
            <person name="Harada C."/>
            <person name="Hayashi A."/>
            <person name="Hijishita S."/>
            <person name="Honda M."/>
            <person name="Hosokawa S."/>
            <person name="Ichikawa Y."/>
            <person name="Idonuma A."/>
            <person name="Iijima M."/>
            <person name="Ikeda M."/>
            <person name="Ikeno M."/>
            <person name="Ito K."/>
            <person name="Ito S."/>
            <person name="Ito T."/>
            <person name="Ito Y."/>
            <person name="Ito Y."/>
            <person name="Iwabuchi A."/>
            <person name="Kamiya K."/>
            <person name="Karasawa W."/>
            <person name="Kurita K."/>
            <person name="Katagiri S."/>
            <person name="Kikuta A."/>
            <person name="Kobayashi H."/>
            <person name="Kobayashi N."/>
            <person name="Machita K."/>
            <person name="Maehara T."/>
            <person name="Masukawa M."/>
            <person name="Mizubayashi T."/>
            <person name="Mukai Y."/>
            <person name="Nagasaki H."/>
            <person name="Nagata Y."/>
            <person name="Naito S."/>
            <person name="Nakashima M."/>
            <person name="Nakama Y."/>
            <person name="Nakamichi Y."/>
            <person name="Nakamura M."/>
            <person name="Meguro A."/>
            <person name="Negishi M."/>
            <person name="Ohta I."/>
            <person name="Ohta T."/>
            <person name="Okamoto M."/>
            <person name="Ono N."/>
            <person name="Saji S."/>
            <person name="Sakaguchi M."/>
            <person name="Sakai K."/>
            <person name="Shibata M."/>
            <person name="Shimokawa T."/>
            <person name="Song J."/>
            <person name="Takazaki Y."/>
            <person name="Terasawa K."/>
            <person name="Tsugane M."/>
            <person name="Tsuji K."/>
            <person name="Ueda S."/>
            <person name="Waki K."/>
            <person name="Yamagata H."/>
            <person name="Yamamoto M."/>
            <person name="Yamamoto S."/>
            <person name="Yamane H."/>
            <person name="Yoshiki S."/>
            <person name="Yoshihara R."/>
            <person name="Yukawa K."/>
            <person name="Zhong H."/>
            <person name="Yano M."/>
            <person name="Yuan Q."/>
            <person name="Ouyang S."/>
            <person name="Liu J."/>
            <person name="Jones K.M."/>
            <person name="Gansberger K."/>
            <person name="Moffat K."/>
            <person name="Hill J."/>
            <person name="Bera J."/>
            <person name="Fadrosh D."/>
            <person name="Jin S."/>
            <person name="Johri S."/>
            <person name="Kim M."/>
            <person name="Overton L."/>
            <person name="Reardon M."/>
            <person name="Tsitrin T."/>
            <person name="Vuong H."/>
            <person name="Weaver B."/>
            <person name="Ciecko A."/>
            <person name="Tallon L."/>
            <person name="Jackson J."/>
            <person name="Pai G."/>
            <person name="Aken S.V."/>
            <person name="Utterback T."/>
            <person name="Reidmuller S."/>
            <person name="Feldblyum T."/>
            <person name="Hsiao J."/>
            <person name="Zismann V."/>
            <person name="Iobst S."/>
            <person name="de Vazeille A.R."/>
            <person name="Buell C.R."/>
            <person name="Ying K."/>
            <person name="Li Y."/>
            <person name="Lu T."/>
            <person name="Huang Y."/>
            <person name="Zhao Q."/>
            <person name="Feng Q."/>
            <person name="Zhang L."/>
            <person name="Zhu J."/>
            <person name="Weng Q."/>
            <person name="Mu J."/>
            <person name="Lu Y."/>
            <person name="Fan D."/>
            <person name="Liu Y."/>
            <person name="Guan J."/>
            <person name="Zhang Y."/>
            <person name="Yu S."/>
            <person name="Liu X."/>
            <person name="Zhang Y."/>
            <person name="Hong G."/>
            <person name="Han B."/>
            <person name="Choisne N."/>
            <person name="Demange N."/>
            <person name="Orjeda G."/>
            <person name="Samain S."/>
            <person name="Cattolico L."/>
            <person name="Pelletier E."/>
            <person name="Couloux A."/>
            <person name="Segurens B."/>
            <person name="Wincker P."/>
            <person name="D'Hont A."/>
            <person name="Scarpelli C."/>
            <person name="Weissenbach J."/>
            <person name="Salanoubat M."/>
            <person name="Quetier F."/>
            <person name="Yu Y."/>
            <person name="Kim H.R."/>
            <person name="Rambo T."/>
            <person name="Currie J."/>
            <person name="Collura K."/>
            <person name="Luo M."/>
            <person name="Yang T."/>
            <person name="Ammiraju J.S.S."/>
            <person name="Engler F."/>
            <person name="Soderlund C."/>
            <person name="Wing R.A."/>
            <person name="Palmer L.E."/>
            <person name="de la Bastide M."/>
            <person name="Spiegel L."/>
            <person name="Nascimento L."/>
            <person name="Zutavern T."/>
            <person name="O'Shaughnessy A."/>
            <person name="Dike S."/>
            <person name="Dedhia N."/>
            <person name="Preston R."/>
            <person name="Balija V."/>
            <person name="McCombie W.R."/>
            <person name="Chow T."/>
            <person name="Chen H."/>
            <person name="Chung M."/>
            <person name="Chen C."/>
            <person name="Shaw J."/>
            <person name="Wu H."/>
            <person name="Hsiao K."/>
            <person name="Chao Y."/>
            <person name="Chu M."/>
            <person name="Cheng C."/>
            <person name="Hour A."/>
            <person name="Lee P."/>
            <person name="Lin S."/>
            <person name="Lin Y."/>
            <person name="Liou J."/>
            <person name="Liu S."/>
            <person name="Hsing Y."/>
            <person name="Raghuvanshi S."/>
            <person name="Mohanty A."/>
            <person name="Bharti A.K."/>
            <person name="Gaur A."/>
            <person name="Gupta V."/>
            <person name="Kumar D."/>
            <person name="Ravi V."/>
            <person name="Vij S."/>
            <person name="Kapur A."/>
            <person name="Khurana P."/>
            <person name="Khurana P."/>
            <person name="Khurana J.P."/>
            <person name="Tyagi A.K."/>
            <person name="Gaikwad K."/>
            <person name="Singh A."/>
            <person name="Dalal V."/>
            <person name="Srivastava S."/>
            <person name="Dixit A."/>
            <person name="Pal A.K."/>
            <person name="Ghazi I.A."/>
            <person name="Yadav M."/>
            <person name="Pandit A."/>
            <person name="Bhargava A."/>
            <person name="Sureshbabu K."/>
            <person name="Batra K."/>
            <person name="Sharma T.R."/>
            <person name="Mohapatra T."/>
            <person name="Singh N.K."/>
            <person name="Messing J."/>
            <person name="Nelson A.B."/>
            <person name="Fuks G."/>
            <person name="Kavchok S."/>
            <person name="Keizer G."/>
            <person name="Linton E."/>
            <person name="Llaca V."/>
            <person name="Song R."/>
            <person name="Tanyolac B."/>
            <person name="Young S."/>
            <person name="Ho-Il K."/>
            <person name="Hahn J.H."/>
            <person name="Sangsakoo G."/>
            <person name="Vanavichit A."/>
            <person name="de Mattos Luiz.A.T."/>
            <person name="Zimmer P.D."/>
            <person name="Malone G."/>
            <person name="Dellagostin O."/>
            <person name="de Oliveira A.C."/>
            <person name="Bevan M."/>
            <person name="Bancroft I."/>
            <person name="Minx P."/>
            <person name="Cordum H."/>
            <person name="Wilson R."/>
            <person name="Cheng Z."/>
            <person name="Jin W."/>
            <person name="Jiang J."/>
            <person name="Leong S.A."/>
            <person name="Iwama H."/>
            <person name="Gojobori T."/>
            <person name="Itoh T."/>
            <person name="Niimura Y."/>
            <person name="Fujii Y."/>
            <person name="Habara T."/>
            <person name="Sakai H."/>
            <person name="Sato Y."/>
            <person name="Wilson G."/>
            <person name="Kumar K."/>
            <person name="McCouch S."/>
            <person name="Juretic N."/>
            <person name="Hoen D."/>
            <person name="Wright S."/>
            <person name="Bruskiewich R."/>
            <person name="Bureau T."/>
            <person name="Miyao A."/>
            <person name="Hirochika H."/>
            <person name="Nishikawa T."/>
            <person name="Kadowaki K."/>
            <person name="Sugiura M."/>
            <person name="Burr B."/>
            <person name="Sasaki T."/>
        </authorList>
    </citation>
    <scope>NUCLEOTIDE SEQUENCE [LARGE SCALE GENOMIC DNA]</scope>
    <source>
        <strain evidence="3">cv. Nipponbare</strain>
    </source>
</reference>
<dbReference type="Proteomes" id="UP000000763">
    <property type="component" value="Chromosome 11"/>
</dbReference>
<gene>
    <name evidence="2" type="ordered locus">LOC_Os11g47040</name>
</gene>